<dbReference type="PANTHER" id="PTHR43739">
    <property type="entry name" value="XYLOGLUCANASE (EUROFUNG)"/>
    <property type="match status" value="1"/>
</dbReference>
<dbReference type="Pfam" id="PF18962">
    <property type="entry name" value="Por_Secre_tail"/>
    <property type="match status" value="1"/>
</dbReference>
<dbReference type="PANTHER" id="PTHR43739:SF5">
    <property type="entry name" value="EXO-ALPHA-SIALIDASE"/>
    <property type="match status" value="1"/>
</dbReference>
<dbReference type="RefSeq" id="WP_144116821.1">
    <property type="nucleotide sequence ID" value="NZ_JACHGE010000002.1"/>
</dbReference>
<dbReference type="Proteomes" id="UP000315145">
    <property type="component" value="Unassembled WGS sequence"/>
</dbReference>
<dbReference type="SUPFAM" id="SSF110296">
    <property type="entry name" value="Oligoxyloglucan reducing end-specific cellobiohydrolase"/>
    <property type="match status" value="2"/>
</dbReference>
<keyword evidence="1" id="KW-0732">Signal</keyword>
<dbReference type="Gene3D" id="2.130.10.10">
    <property type="entry name" value="YVTN repeat-like/Quinoprotein amine dehydrogenase"/>
    <property type="match status" value="4"/>
</dbReference>
<sequence>MKRIYTLVFVLFAITAFSQKQDYNQMISAGTYTVEEIREAAETYFENRDKGKGSGYKQYKRWEYQAMRSMKDNGVLKSPKFYFEELERYNKSINQKAARAKAAVADPGNWEQLGPYSENASSSDSPGTGKVMALAVDKTNVNHIIAASETGGVWKSINAGVSWTPLTDNMSNLRVNSLAIDPTNSSIYYWGSNNGIIFKSTDAGATWNVLATVTPGAGIVNKILVDPSNTAKLYCSVENKGIYKSTNSGISWLAISSILTSGYDVEFKPMDYNTVYASGEYFLRSTDGGATFSLNEPGIDNWEFEYAPASVNGSNVPWYIASRNKEAFGIEAVFAATGNGLGRFNTGTDNVAGNKTKLVSVPLDLSVGDNPVLKFLHAESDYFGSIDKLKVFYKSDFFDPWVELASYSGDIQGWVSETIPLPNPSFDYYIAFEGETAKGGSIVLDDVLVQTDNGPVLTEGFEGESSNVFRTLGAKMIAVSEIDPTVVYLAEASKPSTQSAYFEAIYKSTDSGEKLKRISQTKNFFGSDIDGDGTRGQAPHHMDIAVSQTDANVVFLGGVNTWRSLDGGLNFSLASHWERSLSTSRNAGYTHADICIMEAVGSKVYLGTDGGFYVANTPSATMSPSFYTDLSSGLGIRQFYRFGISQTDPVVITGGAQDNGSSGRTAAGVWRDWLSADGGEGFVDKNNSNILYGTQQGGIIRKTTDVNQASIAYISGTPDGSGSFITPMEQDPILPNTFYVGIKHVYKTSDDGDNWTAISQQFGGNLFELKVAPSNNLILYASGASTVGLNKTTTGGGTWEKLNSYNGGFITSIAVHPTNPNKVAVTTEGAEKIYVTTDGGTTWTSYKFDLPNFSALAVVWDNNGNDGLYIGMDYGVYYTDNTLSNTWEVFNNNLPNVKISELEVNYVDNKLYTATFGRGVWRTPRFNIVTLGRESADIQLKEVSLYPNPATDSFSLISSKKETVNIKVFNSLGKLMHYSKDITLVNAFKIDVSEYTAGLYYVRINNKEHVVVKKLVVYN</sequence>
<evidence type="ECO:0000256" key="1">
    <source>
        <dbReference type="ARBA" id="ARBA00022729"/>
    </source>
</evidence>
<evidence type="ECO:0000313" key="6">
    <source>
        <dbReference type="Proteomes" id="UP000322315"/>
    </source>
</evidence>
<dbReference type="InterPro" id="IPR026444">
    <property type="entry name" value="Secre_tail"/>
</dbReference>
<dbReference type="AlphaFoldDB" id="A0A5M7B767"/>
<proteinExistence type="predicted"/>
<reference evidence="3" key="3">
    <citation type="submission" date="2019-09" db="EMBL/GenBank/DDBJ databases">
        <authorList>
            <person name="Zhang D.-C."/>
        </authorList>
    </citation>
    <scope>NUCLEOTIDE SEQUENCE</scope>
    <source>
        <strain evidence="3">RU-4-M-4</strain>
    </source>
</reference>
<dbReference type="InterPro" id="IPR015943">
    <property type="entry name" value="WD40/YVTN_repeat-like_dom_sf"/>
</dbReference>
<name>A0A5M7B767_9FLAO</name>
<feature type="domain" description="Secretion system C-terminal sorting" evidence="2">
    <location>
        <begin position="945"/>
        <end position="1017"/>
    </location>
</feature>
<gene>
    <name evidence="3" type="ORF">F2B50_11510</name>
    <name evidence="4" type="ORF">FPF71_11510</name>
</gene>
<reference evidence="3 6" key="1">
    <citation type="journal article" date="2015" name="Int. J. Syst. Evol. Microbiol.">
        <title>Algibacter amylolyticus sp. nov., isolated from intertidal sediment.</title>
        <authorList>
            <person name="Zhang D.C."/>
            <person name="Wu J."/>
            <person name="Neuner K."/>
            <person name="Yao J."/>
            <person name="Margesin R."/>
        </authorList>
    </citation>
    <scope>NUCLEOTIDE SEQUENCE [LARGE SCALE GENOMIC DNA]</scope>
    <source>
        <strain evidence="3 6">RU-4-M-4</strain>
    </source>
</reference>
<dbReference type="EMBL" id="VMBF01000008">
    <property type="protein sequence ID" value="TSJ73819.1"/>
    <property type="molecule type" value="Genomic_DNA"/>
</dbReference>
<evidence type="ECO:0000313" key="4">
    <source>
        <dbReference type="EMBL" id="TSJ73819.1"/>
    </source>
</evidence>
<reference evidence="4 5" key="2">
    <citation type="submission" date="2019-07" db="EMBL/GenBank/DDBJ databases">
        <title>Algibacter marinivivus sp. nov., isolated from the surface of a marine red alga.</title>
        <authorList>
            <person name="Zhong X."/>
            <person name="Xu W."/>
            <person name="Zhang Y."/>
            <person name="Zhang Q."/>
            <person name="Du Z."/>
        </authorList>
    </citation>
    <scope>NUCLEOTIDE SEQUENCE [LARGE SCALE GENOMIC DNA]</scope>
    <source>
        <strain evidence="4 5">RU-4-M-4</strain>
    </source>
</reference>
<keyword evidence="5" id="KW-1185">Reference proteome</keyword>
<dbReference type="EMBL" id="VWRS01000008">
    <property type="protein sequence ID" value="KAA5823331.1"/>
    <property type="molecule type" value="Genomic_DNA"/>
</dbReference>
<accession>A0A5M7B767</accession>
<protein>
    <submittedName>
        <fullName evidence="3">T9SS type A sorting domain-containing protein</fullName>
    </submittedName>
</protein>
<evidence type="ECO:0000313" key="5">
    <source>
        <dbReference type="Proteomes" id="UP000315145"/>
    </source>
</evidence>
<organism evidence="3 6">
    <name type="scientific">Algibacter amylolyticus</name>
    <dbReference type="NCBI Taxonomy" id="1608400"/>
    <lineage>
        <taxon>Bacteria</taxon>
        <taxon>Pseudomonadati</taxon>
        <taxon>Bacteroidota</taxon>
        <taxon>Flavobacteriia</taxon>
        <taxon>Flavobacteriales</taxon>
        <taxon>Flavobacteriaceae</taxon>
        <taxon>Algibacter</taxon>
    </lineage>
</organism>
<dbReference type="NCBIfam" id="TIGR04183">
    <property type="entry name" value="Por_Secre_tail"/>
    <property type="match status" value="1"/>
</dbReference>
<dbReference type="GO" id="GO:0010411">
    <property type="term" value="P:xyloglucan metabolic process"/>
    <property type="evidence" value="ECO:0007669"/>
    <property type="project" value="TreeGrafter"/>
</dbReference>
<evidence type="ECO:0000259" key="2">
    <source>
        <dbReference type="Pfam" id="PF18962"/>
    </source>
</evidence>
<dbReference type="InterPro" id="IPR052025">
    <property type="entry name" value="Xyloglucanase_GH74"/>
</dbReference>
<dbReference type="Proteomes" id="UP000322315">
    <property type="component" value="Unassembled WGS sequence"/>
</dbReference>
<dbReference type="OrthoDB" id="9757947at2"/>
<evidence type="ECO:0000313" key="3">
    <source>
        <dbReference type="EMBL" id="KAA5823331.1"/>
    </source>
</evidence>
<comment type="caution">
    <text evidence="3">The sequence shown here is derived from an EMBL/GenBank/DDBJ whole genome shotgun (WGS) entry which is preliminary data.</text>
</comment>